<sequence length="534" mass="58309">MDMQRIAPATVAAVALVRAHPVAVAAVLAAAYVGWRAVYGVLLSPLRRVPGPLAARISAGPSLVECLTESTNDVMIRGGQRYGSVFVMEPRKVALCDPEDCRRVLGSYAFAKDRMYGNVGFMDANIFLTRDAGLNKERRAQIGPALSAGGLRRMEPAILRAGVQQLVAAWDRRIDAAPAGRATVNYHTDLSLMTFDIITSLGFGVAHRSLTTGDATMGKWTWATFVLMIMQMVLPAAKHAPLRWAADLVVGRHVRAFFDFARRAIDDRRRLLPLLAADGSDKPADILQNFIDAEDPLHRRKMTPDQVVNETVMVMLSGADTSSTALTWAIHLLLLHPQHMAAVTAQVRAAFGPDALVTYDEARAQAPLLEACILESLRLCPVSTNLPREVPRGGLTVQGHFIPAGYTVAVSTAACNHNPRYWPDPARFDPARFLPENNNRAYAANRHNLMTFSHGVRVCPGRQLVMVEMVTTLANILARYDLALPEGARFGPHNTDAAGRPVVMPRTNHVATIPKHPKRDCNVVVTRRSPVAVC</sequence>
<dbReference type="GO" id="GO:0020037">
    <property type="term" value="F:heme binding"/>
    <property type="evidence" value="ECO:0007669"/>
    <property type="project" value="InterPro"/>
</dbReference>
<evidence type="ECO:0000256" key="6">
    <source>
        <dbReference type="RuleBase" id="RU000461"/>
    </source>
</evidence>
<dbReference type="InterPro" id="IPR050121">
    <property type="entry name" value="Cytochrome_P450_monoxygenase"/>
</dbReference>
<dbReference type="InterPro" id="IPR036396">
    <property type="entry name" value="Cyt_P450_sf"/>
</dbReference>
<dbReference type="PANTHER" id="PTHR24305:SF235">
    <property type="entry name" value="CYTOCHROME P450 MONOOXYGENASE APDB-RELATED"/>
    <property type="match status" value="1"/>
</dbReference>
<dbReference type="GO" id="GO:0016705">
    <property type="term" value="F:oxidoreductase activity, acting on paired donors, with incorporation or reduction of molecular oxygen"/>
    <property type="evidence" value="ECO:0007669"/>
    <property type="project" value="InterPro"/>
</dbReference>
<evidence type="ECO:0000256" key="3">
    <source>
        <dbReference type="ARBA" id="ARBA00023002"/>
    </source>
</evidence>
<keyword evidence="3 6" id="KW-0560">Oxidoreductase</keyword>
<dbReference type="PRINTS" id="PR00385">
    <property type="entry name" value="P450"/>
</dbReference>
<dbReference type="GO" id="GO:0004497">
    <property type="term" value="F:monooxygenase activity"/>
    <property type="evidence" value="ECO:0007669"/>
    <property type="project" value="UniProtKB-KW"/>
</dbReference>
<accession>A0A9W8HH56</accession>
<evidence type="ECO:0008006" key="9">
    <source>
        <dbReference type="Google" id="ProtNLM"/>
    </source>
</evidence>
<dbReference type="SUPFAM" id="SSF48264">
    <property type="entry name" value="Cytochrome P450"/>
    <property type="match status" value="1"/>
</dbReference>
<name>A0A9W8HH56_9FUNG</name>
<dbReference type="PRINTS" id="PR00463">
    <property type="entry name" value="EP450I"/>
</dbReference>
<dbReference type="InterPro" id="IPR001128">
    <property type="entry name" value="Cyt_P450"/>
</dbReference>
<dbReference type="OrthoDB" id="1470350at2759"/>
<reference evidence="7" key="1">
    <citation type="submission" date="2022-07" db="EMBL/GenBank/DDBJ databases">
        <title>Phylogenomic reconstructions and comparative analyses of Kickxellomycotina fungi.</title>
        <authorList>
            <person name="Reynolds N.K."/>
            <person name="Stajich J.E."/>
            <person name="Barry K."/>
            <person name="Grigoriev I.V."/>
            <person name="Crous P."/>
            <person name="Smith M.E."/>
        </authorList>
    </citation>
    <scope>NUCLEOTIDE SEQUENCE</scope>
    <source>
        <strain evidence="7">NBRC 105414</strain>
    </source>
</reference>
<keyword evidence="6" id="KW-0503">Monooxygenase</keyword>
<dbReference type="Proteomes" id="UP001140217">
    <property type="component" value="Unassembled WGS sequence"/>
</dbReference>
<dbReference type="PROSITE" id="PS00086">
    <property type="entry name" value="CYTOCHROME_P450"/>
    <property type="match status" value="1"/>
</dbReference>
<dbReference type="Pfam" id="PF00067">
    <property type="entry name" value="p450"/>
    <property type="match status" value="1"/>
</dbReference>
<keyword evidence="5 6" id="KW-0349">Heme</keyword>
<comment type="caution">
    <text evidence="7">The sequence shown here is derived from an EMBL/GenBank/DDBJ whole genome shotgun (WGS) entry which is preliminary data.</text>
</comment>
<evidence type="ECO:0000256" key="4">
    <source>
        <dbReference type="ARBA" id="ARBA00023004"/>
    </source>
</evidence>
<dbReference type="PANTHER" id="PTHR24305">
    <property type="entry name" value="CYTOCHROME P450"/>
    <property type="match status" value="1"/>
</dbReference>
<dbReference type="AlphaFoldDB" id="A0A9W8HH56"/>
<feature type="binding site" description="axial binding residue" evidence="5">
    <location>
        <position position="459"/>
    </location>
    <ligand>
        <name>heme</name>
        <dbReference type="ChEBI" id="CHEBI:30413"/>
    </ligand>
    <ligandPart>
        <name>Fe</name>
        <dbReference type="ChEBI" id="CHEBI:18248"/>
    </ligandPart>
</feature>
<dbReference type="EMBL" id="JANBUL010000073">
    <property type="protein sequence ID" value="KAJ2782410.1"/>
    <property type="molecule type" value="Genomic_DNA"/>
</dbReference>
<keyword evidence="2 5" id="KW-0479">Metal-binding</keyword>
<keyword evidence="4 5" id="KW-0408">Iron</keyword>
<dbReference type="InterPro" id="IPR002401">
    <property type="entry name" value="Cyt_P450_E_grp-I"/>
</dbReference>
<evidence type="ECO:0000256" key="5">
    <source>
        <dbReference type="PIRSR" id="PIRSR602401-1"/>
    </source>
</evidence>
<gene>
    <name evidence="7" type="ORF">H4R18_002280</name>
</gene>
<protein>
    <recommendedName>
        <fullName evidence="9">Cytochrome P450</fullName>
    </recommendedName>
</protein>
<comment type="similarity">
    <text evidence="6">Belongs to the cytochrome P450 family.</text>
</comment>
<evidence type="ECO:0000313" key="8">
    <source>
        <dbReference type="Proteomes" id="UP001140217"/>
    </source>
</evidence>
<comment type="cofactor">
    <cofactor evidence="1 5">
        <name>heme</name>
        <dbReference type="ChEBI" id="CHEBI:30413"/>
    </cofactor>
</comment>
<keyword evidence="8" id="KW-1185">Reference proteome</keyword>
<evidence type="ECO:0000256" key="2">
    <source>
        <dbReference type="ARBA" id="ARBA00022723"/>
    </source>
</evidence>
<dbReference type="GO" id="GO:0005506">
    <property type="term" value="F:iron ion binding"/>
    <property type="evidence" value="ECO:0007669"/>
    <property type="project" value="InterPro"/>
</dbReference>
<organism evidence="7 8">
    <name type="scientific">Coemansia javaensis</name>
    <dbReference type="NCBI Taxonomy" id="2761396"/>
    <lineage>
        <taxon>Eukaryota</taxon>
        <taxon>Fungi</taxon>
        <taxon>Fungi incertae sedis</taxon>
        <taxon>Zoopagomycota</taxon>
        <taxon>Kickxellomycotina</taxon>
        <taxon>Kickxellomycetes</taxon>
        <taxon>Kickxellales</taxon>
        <taxon>Kickxellaceae</taxon>
        <taxon>Coemansia</taxon>
    </lineage>
</organism>
<evidence type="ECO:0000313" key="7">
    <source>
        <dbReference type="EMBL" id="KAJ2782410.1"/>
    </source>
</evidence>
<dbReference type="GO" id="GO:0044550">
    <property type="term" value="P:secondary metabolite biosynthetic process"/>
    <property type="evidence" value="ECO:0007669"/>
    <property type="project" value="UniProtKB-ARBA"/>
</dbReference>
<dbReference type="InterPro" id="IPR017972">
    <property type="entry name" value="Cyt_P450_CS"/>
</dbReference>
<dbReference type="Gene3D" id="1.10.630.10">
    <property type="entry name" value="Cytochrome P450"/>
    <property type="match status" value="1"/>
</dbReference>
<proteinExistence type="inferred from homology"/>
<evidence type="ECO:0000256" key="1">
    <source>
        <dbReference type="ARBA" id="ARBA00001971"/>
    </source>
</evidence>